<dbReference type="PROSITE" id="PS50878">
    <property type="entry name" value="RT_POL"/>
    <property type="match status" value="1"/>
</dbReference>
<feature type="domain" description="Reverse transcriptase" evidence="1">
    <location>
        <begin position="102"/>
        <end position="355"/>
    </location>
</feature>
<dbReference type="KEGG" id="cpro:CPRO_19550"/>
<accession>A0A0X1U9C3</accession>
<dbReference type="InterPro" id="IPR051083">
    <property type="entry name" value="GrpII_Intron_Splice-Mob/Def"/>
</dbReference>
<dbReference type="InterPro" id="IPR043502">
    <property type="entry name" value="DNA/RNA_pol_sf"/>
</dbReference>
<dbReference type="SMART" id="SM00507">
    <property type="entry name" value="HNHc"/>
    <property type="match status" value="1"/>
</dbReference>
<dbReference type="PANTHER" id="PTHR34047">
    <property type="entry name" value="NUCLEAR INTRON MATURASE 1, MITOCHONDRIAL-RELATED"/>
    <property type="match status" value="1"/>
</dbReference>
<dbReference type="InterPro" id="IPR003615">
    <property type="entry name" value="HNH_nuc"/>
</dbReference>
<evidence type="ECO:0000259" key="1">
    <source>
        <dbReference type="PROSITE" id="PS50878"/>
    </source>
</evidence>
<dbReference type="PANTHER" id="PTHR34047:SF8">
    <property type="entry name" value="PROTEIN YKFC"/>
    <property type="match status" value="1"/>
</dbReference>
<dbReference type="EMBL" id="CP014223">
    <property type="protein sequence ID" value="AMJ41537.1"/>
    <property type="molecule type" value="Genomic_DNA"/>
</dbReference>
<evidence type="ECO:0000313" key="5">
    <source>
        <dbReference type="Proteomes" id="UP000184204"/>
    </source>
</evidence>
<dbReference type="NCBIfam" id="TIGR04416">
    <property type="entry name" value="group_II_RT_mat"/>
    <property type="match status" value="1"/>
</dbReference>
<evidence type="ECO:0000313" key="3">
    <source>
        <dbReference type="EMBL" id="SHE70840.1"/>
    </source>
</evidence>
<gene>
    <name evidence="2" type="primary">ltrA_4</name>
    <name evidence="2" type="ORF">CPRO_19550</name>
    <name evidence="3" type="ORF">SAMN02745151_01556</name>
</gene>
<reference evidence="5" key="3">
    <citation type="submission" date="2016-11" db="EMBL/GenBank/DDBJ databases">
        <authorList>
            <person name="Jaros S."/>
            <person name="Januszkiewicz K."/>
            <person name="Wedrychowicz H."/>
        </authorList>
    </citation>
    <scope>NUCLEOTIDE SEQUENCE [LARGE SCALE GENOMIC DNA]</scope>
    <source>
        <strain evidence="5">DSM 1682</strain>
    </source>
</reference>
<reference evidence="3" key="4">
    <citation type="submission" date="2016-11" db="EMBL/GenBank/DDBJ databases">
        <authorList>
            <person name="Varghese N."/>
            <person name="Submissions S."/>
        </authorList>
    </citation>
    <scope>NUCLEOTIDE SEQUENCE</scope>
    <source>
        <strain evidence="3">DSM 1682</strain>
    </source>
</reference>
<reference evidence="2 4" key="1">
    <citation type="journal article" date="2016" name="Genome Announc.">
        <title>Complete Genome Sequence of the Amino Acid-Fermenting Clostridium propionicum X2 (DSM 1682).</title>
        <authorList>
            <person name="Poehlein A."/>
            <person name="Schlien K."/>
            <person name="Chowdhury N.P."/>
            <person name="Gottschalk G."/>
            <person name="Buckel W."/>
            <person name="Daniel R."/>
        </authorList>
    </citation>
    <scope>NUCLEOTIDE SEQUENCE [LARGE SCALE GENOMIC DNA]</scope>
    <source>
        <strain evidence="2 4">X2</strain>
    </source>
</reference>
<protein>
    <submittedName>
        <fullName evidence="3">Group II intron reverse transcriptase/maturase</fullName>
    </submittedName>
    <submittedName>
        <fullName evidence="2">Group II intron-encoded protein LtrA</fullName>
    </submittedName>
</protein>
<dbReference type="Proteomes" id="UP000184204">
    <property type="component" value="Unassembled WGS sequence"/>
</dbReference>
<sequence>MTKRGKISCKGSESRLMATKKLKKKQRLRNNEYYDTQKIYDNLYSKAGQNQKFNNLYDIIISSENILLAYRNIKRNKGSKTKGTNSTTILDIGEQEPEKLIAYVKNRIASFKPMSVRRVEIPKDNGKTRPLGIPTMEDRLIQQCIKQVLEPICEAKFYKHSYGFRPNRSTHHAIARTLALTNRHNFQYVVDIDIKGFFDNVDHGKLLKQLWSLGIQDKRLISIISKMLKAEIKGIGVPTKGVPQGGVLSPILSNVVLNELDWWVASQWENHKTHTEYKNPTRKYELMRKGKLKEVFIVRYADDFKLFCKDRDTANKMFIATKQWLEERLGLQISPEKSKIVNLKKKYSEFLGIKLKLWKKGNKYVVKSHMTDKSIEKCKKQLKEKIKVLQHDANGIHVQHFNATVLGIHGYYKIASHISKDFAQIAFHVNKSLYCRTKCIKSKTGKKSKVYEKFYGKSKVKPLYIQGVALYPIHFVQTTPPVCFSQDVCNYTPLGRKKIHDKLQNFNYDTLIYLMNNPVKGQSVEFNDNRISLYVGQRGRCFITGEKLQISNMEVHHKTPKHLGGKDEYRNLVYVTFDIHKLIHATTQETIEKYLLKLEKLPVDLERLNKLRILVGNCEISVNK</sequence>
<name>A0A0X1U9C3_ANAPI</name>
<keyword evidence="3" id="KW-0548">Nucleotidyltransferase</keyword>
<proteinExistence type="predicted"/>
<dbReference type="SUPFAM" id="SSF56672">
    <property type="entry name" value="DNA/RNA polymerases"/>
    <property type="match status" value="1"/>
</dbReference>
<dbReference type="EMBL" id="FQUA01000005">
    <property type="protein sequence ID" value="SHE70840.1"/>
    <property type="molecule type" value="Genomic_DNA"/>
</dbReference>
<dbReference type="GO" id="GO:0003964">
    <property type="term" value="F:RNA-directed DNA polymerase activity"/>
    <property type="evidence" value="ECO:0007669"/>
    <property type="project" value="UniProtKB-KW"/>
</dbReference>
<dbReference type="CDD" id="cd01651">
    <property type="entry name" value="RT_G2_intron"/>
    <property type="match status" value="1"/>
</dbReference>
<dbReference type="AlphaFoldDB" id="A0A0X1U9C3"/>
<dbReference type="InterPro" id="IPR030931">
    <property type="entry name" value="Group_II_RT_mat"/>
</dbReference>
<dbReference type="CDD" id="cd00085">
    <property type="entry name" value="HNHc"/>
    <property type="match status" value="1"/>
</dbReference>
<evidence type="ECO:0000313" key="2">
    <source>
        <dbReference type="EMBL" id="AMJ41537.1"/>
    </source>
</evidence>
<keyword evidence="4" id="KW-1185">Reference proteome</keyword>
<reference evidence="4" key="2">
    <citation type="submission" date="2016-01" db="EMBL/GenBank/DDBJ databases">
        <authorList>
            <person name="Poehlein A."/>
            <person name="Schlien K."/>
            <person name="Gottschalk G."/>
            <person name="Buckel W."/>
            <person name="Daniel R."/>
        </authorList>
    </citation>
    <scope>NUCLEOTIDE SEQUENCE [LARGE SCALE GENOMIC DNA]</scope>
    <source>
        <strain evidence="4">X2</strain>
    </source>
</reference>
<dbReference type="Pfam" id="PF00078">
    <property type="entry name" value="RVT_1"/>
    <property type="match status" value="1"/>
</dbReference>
<dbReference type="Proteomes" id="UP000068026">
    <property type="component" value="Chromosome"/>
</dbReference>
<dbReference type="Gene3D" id="1.10.30.50">
    <property type="match status" value="1"/>
</dbReference>
<evidence type="ECO:0000313" key="4">
    <source>
        <dbReference type="Proteomes" id="UP000068026"/>
    </source>
</evidence>
<keyword evidence="3" id="KW-0695">RNA-directed DNA polymerase</keyword>
<dbReference type="InterPro" id="IPR000477">
    <property type="entry name" value="RT_dom"/>
</dbReference>
<keyword evidence="3" id="KW-0808">Transferase</keyword>
<organism evidence="3 5">
    <name type="scientific">Anaerotignum propionicum DSM 1682</name>
    <dbReference type="NCBI Taxonomy" id="991789"/>
    <lineage>
        <taxon>Bacteria</taxon>
        <taxon>Bacillati</taxon>
        <taxon>Bacillota</taxon>
        <taxon>Clostridia</taxon>
        <taxon>Lachnospirales</taxon>
        <taxon>Anaerotignaceae</taxon>
        <taxon>Anaerotignum</taxon>
    </lineage>
</organism>